<dbReference type="Pfam" id="PF13180">
    <property type="entry name" value="PDZ_2"/>
    <property type="match status" value="1"/>
</dbReference>
<dbReference type="Pfam" id="PF13365">
    <property type="entry name" value="Trypsin_2"/>
    <property type="match status" value="1"/>
</dbReference>
<dbReference type="STRING" id="595494.Tola_2925"/>
<accession>C4LCY3</accession>
<dbReference type="InterPro" id="IPR011783">
    <property type="entry name" value="Pept_S1C_DegS"/>
</dbReference>
<dbReference type="NCBIfam" id="TIGR02038">
    <property type="entry name" value="protease_degS"/>
    <property type="match status" value="1"/>
</dbReference>
<evidence type="ECO:0000256" key="1">
    <source>
        <dbReference type="ARBA" id="ARBA00010541"/>
    </source>
</evidence>
<dbReference type="FunFam" id="2.40.10.10:FF:000001">
    <property type="entry name" value="Periplasmic serine protease DegS"/>
    <property type="match status" value="1"/>
</dbReference>
<dbReference type="Gene3D" id="2.40.10.10">
    <property type="entry name" value="Trypsin-like serine proteases"/>
    <property type="match status" value="2"/>
</dbReference>
<protein>
    <submittedName>
        <fullName evidence="7">Periplasmic serine protease DegS</fullName>
    </submittedName>
</protein>
<keyword evidence="8" id="KW-1185">Reference proteome</keyword>
<evidence type="ECO:0000256" key="4">
    <source>
        <dbReference type="ARBA" id="ARBA00022825"/>
    </source>
</evidence>
<dbReference type="RefSeq" id="WP_015879963.1">
    <property type="nucleotide sequence ID" value="NC_012691.1"/>
</dbReference>
<dbReference type="InterPro" id="IPR001478">
    <property type="entry name" value="PDZ"/>
</dbReference>
<keyword evidence="2 7" id="KW-0645">Protease</keyword>
<dbReference type="GO" id="GO:0042597">
    <property type="term" value="C:periplasmic space"/>
    <property type="evidence" value="ECO:0007669"/>
    <property type="project" value="TreeGrafter"/>
</dbReference>
<dbReference type="Proteomes" id="UP000009073">
    <property type="component" value="Chromosome"/>
</dbReference>
<evidence type="ECO:0000256" key="2">
    <source>
        <dbReference type="ARBA" id="ARBA00022670"/>
    </source>
</evidence>
<evidence type="ECO:0000313" key="7">
    <source>
        <dbReference type="EMBL" id="ACQ94514.1"/>
    </source>
</evidence>
<dbReference type="SMART" id="SM00228">
    <property type="entry name" value="PDZ"/>
    <property type="match status" value="1"/>
</dbReference>
<keyword evidence="3" id="KW-0378">Hydrolase</keyword>
<feature type="active site" description="Charge relay system" evidence="5">
    <location>
        <position position="129"/>
    </location>
</feature>
<name>C4LCY3_TOLAT</name>
<dbReference type="AlphaFoldDB" id="C4LCY3"/>
<evidence type="ECO:0000256" key="3">
    <source>
        <dbReference type="ARBA" id="ARBA00022801"/>
    </source>
</evidence>
<dbReference type="InterPro" id="IPR009003">
    <property type="entry name" value="Peptidase_S1_PA"/>
</dbReference>
<dbReference type="PANTHER" id="PTHR22939">
    <property type="entry name" value="SERINE PROTEASE FAMILY S1C HTRA-RELATED"/>
    <property type="match status" value="1"/>
</dbReference>
<dbReference type="GO" id="GO:0006515">
    <property type="term" value="P:protein quality control for misfolded or incompletely synthesized proteins"/>
    <property type="evidence" value="ECO:0007669"/>
    <property type="project" value="TreeGrafter"/>
</dbReference>
<reference evidence="7 8" key="2">
    <citation type="journal article" date="2011" name="Stand. Genomic Sci.">
        <title>Complete genome sequence of Tolumonas auensis type strain (TA 4).</title>
        <authorList>
            <person name="Chertkov O."/>
            <person name="Copeland A."/>
            <person name="Lucas S."/>
            <person name="Lapidus A."/>
            <person name="Berry K.W."/>
            <person name="Detter J.C."/>
            <person name="Del Rio T.G."/>
            <person name="Hammon N."/>
            <person name="Dalin E."/>
            <person name="Tice H."/>
            <person name="Pitluck S."/>
            <person name="Richardson P."/>
            <person name="Bruce D."/>
            <person name="Goodwin L."/>
            <person name="Han C."/>
            <person name="Tapia R."/>
            <person name="Saunders E."/>
            <person name="Schmutz J."/>
            <person name="Brettin T."/>
            <person name="Larimer F."/>
            <person name="Land M."/>
            <person name="Hauser L."/>
            <person name="Spring S."/>
            <person name="Rohde M."/>
            <person name="Kyrpides N.C."/>
            <person name="Ivanova N."/>
            <person name="Goker M."/>
            <person name="Beller H.R."/>
            <person name="Klenk H.P."/>
            <person name="Woyke T."/>
        </authorList>
    </citation>
    <scope>NUCLEOTIDE SEQUENCE [LARGE SCALE GENOMIC DNA]</scope>
    <source>
        <strain evidence="8">DSM 9187 / TA4</strain>
    </source>
</reference>
<dbReference type="Gene3D" id="2.30.42.10">
    <property type="match status" value="1"/>
</dbReference>
<dbReference type="GO" id="GO:0004252">
    <property type="term" value="F:serine-type endopeptidase activity"/>
    <property type="evidence" value="ECO:0007669"/>
    <property type="project" value="InterPro"/>
</dbReference>
<evidence type="ECO:0000259" key="6">
    <source>
        <dbReference type="PROSITE" id="PS50106"/>
    </source>
</evidence>
<reference evidence="8" key="1">
    <citation type="submission" date="2009-05" db="EMBL/GenBank/DDBJ databases">
        <title>Complete sequence of Tolumonas auensis DSM 9187.</title>
        <authorList>
            <consortium name="US DOE Joint Genome Institute"/>
            <person name="Lucas S."/>
            <person name="Copeland A."/>
            <person name="Lapidus A."/>
            <person name="Glavina del Rio T."/>
            <person name="Tice H."/>
            <person name="Bruce D."/>
            <person name="Goodwin L."/>
            <person name="Pitluck S."/>
            <person name="Chertkov O."/>
            <person name="Brettin T."/>
            <person name="Detter J.C."/>
            <person name="Han C."/>
            <person name="Larimer F."/>
            <person name="Land M."/>
            <person name="Hauser L."/>
            <person name="Kyrpides N."/>
            <person name="Mikhailova N."/>
            <person name="Spring S."/>
            <person name="Beller H."/>
        </authorList>
    </citation>
    <scope>NUCLEOTIDE SEQUENCE [LARGE SCALE GENOMIC DNA]</scope>
    <source>
        <strain evidence="8">DSM 9187 / TA4</strain>
    </source>
</reference>
<dbReference type="SUPFAM" id="SSF50494">
    <property type="entry name" value="Trypsin-like serine proteases"/>
    <property type="match status" value="1"/>
</dbReference>
<dbReference type="PANTHER" id="PTHR22939:SF101">
    <property type="entry name" value="PERIPLASMIC PH-DEPENDENT SERINE ENDOPROTEASE DEGQ"/>
    <property type="match status" value="1"/>
</dbReference>
<dbReference type="EMBL" id="CP001616">
    <property type="protein sequence ID" value="ACQ94514.1"/>
    <property type="molecule type" value="Genomic_DNA"/>
</dbReference>
<dbReference type="InterPro" id="IPR036034">
    <property type="entry name" value="PDZ_sf"/>
</dbReference>
<gene>
    <name evidence="7" type="ordered locus">Tola_2925</name>
</gene>
<comment type="similarity">
    <text evidence="1">Belongs to the peptidase S1C family.</text>
</comment>
<sequence>MWIAALRYIGKAVLLGLLLAGLLIWAPHLRQFTSDSYDPREAPPLSYAYAASRAGPAVVNIYTRSFQHSALNDSKELLPQNLGSGVIMSRKGYVLTNFHVISDADQIIVALQDGRVLTAELVGADVPTDLAVLSISADNLPEIPQDPQLSPLVGDVVLAIGNPYNVGQTITQGIISATGRIGLSTMGPDSNGRQDLLQTDAAINSGNSGGALVNTRGELVGINAGAYHMGTSQEGYGISFAIPYQLAKRIMDELISHGRVKRGYVGISSVQIDSVTAKLQDAQLSKGLIIENMDSDGPAVKGGLQRGDLLLRINDKPINNVRDAMDIIAEMPPGTKAKFTVLRNGKQLVCTITVEEDVRFSESGNS</sequence>
<dbReference type="InterPro" id="IPR001940">
    <property type="entry name" value="Peptidase_S1C"/>
</dbReference>
<dbReference type="SUPFAM" id="SSF50156">
    <property type="entry name" value="PDZ domain-like"/>
    <property type="match status" value="1"/>
</dbReference>
<evidence type="ECO:0000313" key="8">
    <source>
        <dbReference type="Proteomes" id="UP000009073"/>
    </source>
</evidence>
<dbReference type="eggNOG" id="COG0265">
    <property type="taxonomic scope" value="Bacteria"/>
</dbReference>
<keyword evidence="4" id="KW-0720">Serine protease</keyword>
<dbReference type="PROSITE" id="PS50106">
    <property type="entry name" value="PDZ"/>
    <property type="match status" value="1"/>
</dbReference>
<proteinExistence type="inferred from homology"/>
<dbReference type="OrthoDB" id="9758917at2"/>
<feature type="active site" description="Charge relay system" evidence="5">
    <location>
        <position position="208"/>
    </location>
</feature>
<feature type="domain" description="PDZ" evidence="6">
    <location>
        <begin position="254"/>
        <end position="321"/>
    </location>
</feature>
<evidence type="ECO:0000256" key="5">
    <source>
        <dbReference type="PIRSR" id="PIRSR611783-1"/>
    </source>
</evidence>
<dbReference type="InterPro" id="IPR043504">
    <property type="entry name" value="Peptidase_S1_PA_chymotrypsin"/>
</dbReference>
<dbReference type="KEGG" id="tau:Tola_2925"/>
<feature type="active site" description="Charge relay system" evidence="5">
    <location>
        <position position="99"/>
    </location>
</feature>
<organism evidence="7 8">
    <name type="scientific">Tolumonas auensis (strain DSM 9187 / NBRC 110442 / TA 4)</name>
    <dbReference type="NCBI Taxonomy" id="595494"/>
    <lineage>
        <taxon>Bacteria</taxon>
        <taxon>Pseudomonadati</taxon>
        <taxon>Pseudomonadota</taxon>
        <taxon>Gammaproteobacteria</taxon>
        <taxon>Aeromonadales</taxon>
        <taxon>Aeromonadaceae</taxon>
        <taxon>Tolumonas</taxon>
    </lineage>
</organism>
<dbReference type="PRINTS" id="PR00834">
    <property type="entry name" value="PROTEASES2C"/>
</dbReference>
<dbReference type="HOGENOM" id="CLU_020120_2_2_6"/>